<feature type="region of interest" description="Disordered" evidence="1">
    <location>
        <begin position="26"/>
        <end position="48"/>
    </location>
</feature>
<evidence type="ECO:0000313" key="2">
    <source>
        <dbReference type="EMBL" id="KAK6753423.1"/>
    </source>
</evidence>
<dbReference type="Proteomes" id="UP001303046">
    <property type="component" value="Unassembled WGS sequence"/>
</dbReference>
<comment type="caution">
    <text evidence="2">The sequence shown here is derived from an EMBL/GenBank/DDBJ whole genome shotgun (WGS) entry which is preliminary data.</text>
</comment>
<reference evidence="2 3" key="1">
    <citation type="submission" date="2023-08" db="EMBL/GenBank/DDBJ databases">
        <title>A Necator americanus chromosomal reference genome.</title>
        <authorList>
            <person name="Ilik V."/>
            <person name="Petrzelkova K.J."/>
            <person name="Pardy F."/>
            <person name="Fuh T."/>
            <person name="Niatou-Singa F.S."/>
            <person name="Gouil Q."/>
            <person name="Baker L."/>
            <person name="Ritchie M.E."/>
            <person name="Jex A.R."/>
            <person name="Gazzola D."/>
            <person name="Li H."/>
            <person name="Toshio Fujiwara R."/>
            <person name="Zhan B."/>
            <person name="Aroian R.V."/>
            <person name="Pafco B."/>
            <person name="Schwarz E.M."/>
        </authorList>
    </citation>
    <scope>NUCLEOTIDE SEQUENCE [LARGE SCALE GENOMIC DNA]</scope>
    <source>
        <strain evidence="2 3">Aroian</strain>
        <tissue evidence="2">Whole animal</tissue>
    </source>
</reference>
<feature type="compositionally biased region" description="Polar residues" evidence="1">
    <location>
        <begin position="37"/>
        <end position="48"/>
    </location>
</feature>
<sequence length="167" mass="18426">MKCILAGVSSVWSPVRHASSLIAQATHDRRHVRKPTGASSCRSDPTTSTHPTTLCYLISLMEHAQTSHSLCLMCLEGSDCEKDASCAECSGVACTRITSFNLEDNREVALTCIPYDTRTFGRAHLEESGCRRVDDRQICVCYSGDYCNSANTLILSIYVLCIFLMNF</sequence>
<organism evidence="2 3">
    <name type="scientific">Necator americanus</name>
    <name type="common">Human hookworm</name>
    <dbReference type="NCBI Taxonomy" id="51031"/>
    <lineage>
        <taxon>Eukaryota</taxon>
        <taxon>Metazoa</taxon>
        <taxon>Ecdysozoa</taxon>
        <taxon>Nematoda</taxon>
        <taxon>Chromadorea</taxon>
        <taxon>Rhabditida</taxon>
        <taxon>Rhabditina</taxon>
        <taxon>Rhabditomorpha</taxon>
        <taxon>Strongyloidea</taxon>
        <taxon>Ancylostomatidae</taxon>
        <taxon>Bunostominae</taxon>
        <taxon>Necator</taxon>
    </lineage>
</organism>
<dbReference type="EMBL" id="JAVFWL010000005">
    <property type="protein sequence ID" value="KAK6753423.1"/>
    <property type="molecule type" value="Genomic_DNA"/>
</dbReference>
<proteinExistence type="predicted"/>
<gene>
    <name evidence="2" type="primary">Necator_chrV.g17588</name>
    <name evidence="2" type="ORF">RB195_012798</name>
</gene>
<protein>
    <submittedName>
        <fullName evidence="2">Uncharacterized protein</fullName>
    </submittedName>
</protein>
<evidence type="ECO:0000313" key="3">
    <source>
        <dbReference type="Proteomes" id="UP001303046"/>
    </source>
</evidence>
<keyword evidence="3" id="KW-1185">Reference proteome</keyword>
<name>A0ABR1DT41_NECAM</name>
<accession>A0ABR1DT41</accession>
<evidence type="ECO:0000256" key="1">
    <source>
        <dbReference type="SAM" id="MobiDB-lite"/>
    </source>
</evidence>